<comment type="caution">
    <text evidence="9">The sequence shown here is derived from an EMBL/GenBank/DDBJ whole genome shotgun (WGS) entry which is preliminary data.</text>
</comment>
<comment type="function">
    <text evidence="7">Involved in nucleolar processing of pre-18S ribosomal RNA.</text>
</comment>
<feature type="compositionally biased region" description="Basic and acidic residues" evidence="8">
    <location>
        <begin position="270"/>
        <end position="280"/>
    </location>
</feature>
<evidence type="ECO:0000256" key="3">
    <source>
        <dbReference type="ARBA" id="ARBA00022552"/>
    </source>
</evidence>
<dbReference type="GO" id="GO:0006364">
    <property type="term" value="P:rRNA processing"/>
    <property type="evidence" value="ECO:0007669"/>
    <property type="project" value="UniProtKB-KW"/>
</dbReference>
<comment type="subcellular location">
    <subcellularLocation>
        <location evidence="1 7">Nucleus</location>
        <location evidence="1 7">Nucleolus</location>
    </subcellularLocation>
</comment>
<dbReference type="PANTHER" id="PTHR17039">
    <property type="entry name" value="U3 SMALL NUCLEOLAR RIBONUCLEOPROTEIN PROTEIN MPP10"/>
    <property type="match status" value="1"/>
</dbReference>
<evidence type="ECO:0000256" key="2">
    <source>
        <dbReference type="ARBA" id="ARBA00022517"/>
    </source>
</evidence>
<keyword evidence="3 7" id="KW-0698">rRNA processing</keyword>
<comment type="similarity">
    <text evidence="6 7">Belongs to the MPP10 family.</text>
</comment>
<name>A0A3M7Q675_BRAPC</name>
<organism evidence="9 10">
    <name type="scientific">Brachionus plicatilis</name>
    <name type="common">Marine rotifer</name>
    <name type="synonym">Brachionus muelleri</name>
    <dbReference type="NCBI Taxonomy" id="10195"/>
    <lineage>
        <taxon>Eukaryota</taxon>
        <taxon>Metazoa</taxon>
        <taxon>Spiralia</taxon>
        <taxon>Gnathifera</taxon>
        <taxon>Rotifera</taxon>
        <taxon>Eurotatoria</taxon>
        <taxon>Monogononta</taxon>
        <taxon>Pseudotrocha</taxon>
        <taxon>Ploima</taxon>
        <taxon>Brachionidae</taxon>
        <taxon>Brachionus</taxon>
    </lineage>
</organism>
<sequence>MVALPQNLAKTDKLDDLFDKIKNEFDALESFLEKNEEKSDRFRMYVKSLYDFIKIQDDNDYITFSSNKKIPTPSQPSALPELIIDKNLVDLEQIYQQLQLYNQNSDLTSSASINSLTKFFSKCLAQPEPMSFSIDTDPSSIGKNHSASSLSNEDSGEAEADQEDEDEYDEDTDSIDQLINFTKAQLDEEEQKAGIPDGDDSEIEDFDVDQNEDDEGGEENNEDMDSDEVDEDLTEMYGDMDAEQEKEMLGIGRPQKAFDEIDFDREDFGLAEPKKTKDLFADQDDQELDQNKSSFEKRNEKLKEQIEEIHDTMLTNLTDKPWQLKGEVNAKGRPQDSLLEEYVEFDHTTRQAPVMDASTTEQIEKMIKQRIKDKAFDDVERKVKPVDMQYEYKKQVVLDSEKSKVGLGDVYAQEYVKQQQKELGDQEERPKEEAVNPKHEEIRKKMQELFIKLDALSNFHFTPKAPVPELKVVSNMPTIAMEEVAPVNVADTDVLAPEEVKTSIKALPKSKSEENKSDKNRNMRVKKLISKKRKVEKEKRLELAQALDPNNEKISKEIAMNKLKKQAKNLSKNIKILKQLQENQDLGKSKVIKKKLDKSGEAKSSKKFKL</sequence>
<keyword evidence="10" id="KW-1185">Reference proteome</keyword>
<dbReference type="AlphaFoldDB" id="A0A3M7Q675"/>
<dbReference type="STRING" id="10195.A0A3M7Q675"/>
<feature type="compositionally biased region" description="Basic and acidic residues" evidence="8">
    <location>
        <begin position="510"/>
        <end position="521"/>
    </location>
</feature>
<dbReference type="PIRSF" id="PIRSF017300">
    <property type="entry name" value="snoRNP_Mpp10"/>
    <property type="match status" value="1"/>
</dbReference>
<feature type="compositionally biased region" description="Basic residues" evidence="8">
    <location>
        <begin position="522"/>
        <end position="534"/>
    </location>
</feature>
<feature type="region of interest" description="Disordered" evidence="8">
    <location>
        <begin position="131"/>
        <end position="172"/>
    </location>
</feature>
<dbReference type="GO" id="GO:0034457">
    <property type="term" value="C:Mpp10 complex"/>
    <property type="evidence" value="ECO:0007669"/>
    <property type="project" value="UniProtKB-UniRule"/>
</dbReference>
<feature type="region of interest" description="Disordered" evidence="8">
    <location>
        <begin position="418"/>
        <end position="440"/>
    </location>
</feature>
<reference evidence="9 10" key="1">
    <citation type="journal article" date="2018" name="Sci. Rep.">
        <title>Genomic signatures of local adaptation to the degree of environmental predictability in rotifers.</title>
        <authorList>
            <person name="Franch-Gras L."/>
            <person name="Hahn C."/>
            <person name="Garcia-Roger E.M."/>
            <person name="Carmona M.J."/>
            <person name="Serra M."/>
            <person name="Gomez A."/>
        </authorList>
    </citation>
    <scope>NUCLEOTIDE SEQUENCE [LARGE SCALE GENOMIC DNA]</scope>
    <source>
        <strain evidence="9">HYR1</strain>
    </source>
</reference>
<evidence type="ECO:0000256" key="8">
    <source>
        <dbReference type="SAM" id="MobiDB-lite"/>
    </source>
</evidence>
<evidence type="ECO:0000256" key="4">
    <source>
        <dbReference type="ARBA" id="ARBA00023242"/>
    </source>
</evidence>
<evidence type="ECO:0000256" key="7">
    <source>
        <dbReference type="PIRNR" id="PIRNR017300"/>
    </source>
</evidence>
<protein>
    <recommendedName>
        <fullName evidence="7">U3 small nucleolar ribonucleoprotein protein MPP10</fullName>
    </recommendedName>
</protein>
<keyword evidence="2 7" id="KW-0690">Ribosome biogenesis</keyword>
<dbReference type="Pfam" id="PF04006">
    <property type="entry name" value="Mpp10"/>
    <property type="match status" value="1"/>
</dbReference>
<dbReference type="OrthoDB" id="445326at2759"/>
<feature type="region of interest" description="Disordered" evidence="8">
    <location>
        <begin position="501"/>
        <end position="554"/>
    </location>
</feature>
<gene>
    <name evidence="9" type="ORF">BpHYR1_026698</name>
</gene>
<dbReference type="EMBL" id="REGN01007304">
    <property type="protein sequence ID" value="RNA06702.1"/>
    <property type="molecule type" value="Genomic_DNA"/>
</dbReference>
<keyword evidence="5 7" id="KW-0687">Ribonucleoprotein</keyword>
<keyword evidence="4 7" id="KW-0539">Nucleus</keyword>
<feature type="compositionally biased region" description="Basic and acidic residues" evidence="8">
    <location>
        <begin position="419"/>
        <end position="440"/>
    </location>
</feature>
<accession>A0A3M7Q675</accession>
<feature type="region of interest" description="Disordered" evidence="8">
    <location>
        <begin position="184"/>
        <end position="229"/>
    </location>
</feature>
<evidence type="ECO:0000256" key="5">
    <source>
        <dbReference type="ARBA" id="ARBA00023274"/>
    </source>
</evidence>
<evidence type="ECO:0000256" key="6">
    <source>
        <dbReference type="ARBA" id="ARBA00029455"/>
    </source>
</evidence>
<evidence type="ECO:0000256" key="1">
    <source>
        <dbReference type="ARBA" id="ARBA00004604"/>
    </source>
</evidence>
<dbReference type="InterPro" id="IPR012173">
    <property type="entry name" value="Mpp10"/>
</dbReference>
<dbReference type="PANTHER" id="PTHR17039:SF0">
    <property type="entry name" value="U3 SMALL NUCLEOLAR RIBONUCLEOPROTEIN PROTEIN MPP10"/>
    <property type="match status" value="1"/>
</dbReference>
<proteinExistence type="inferred from homology"/>
<dbReference type="Proteomes" id="UP000276133">
    <property type="component" value="Unassembled WGS sequence"/>
</dbReference>
<feature type="compositionally biased region" description="Polar residues" evidence="8">
    <location>
        <begin position="133"/>
        <end position="152"/>
    </location>
</feature>
<feature type="compositionally biased region" description="Acidic residues" evidence="8">
    <location>
        <begin position="197"/>
        <end position="229"/>
    </location>
</feature>
<feature type="region of interest" description="Disordered" evidence="8">
    <location>
        <begin position="270"/>
        <end position="298"/>
    </location>
</feature>
<evidence type="ECO:0000313" key="10">
    <source>
        <dbReference type="Proteomes" id="UP000276133"/>
    </source>
</evidence>
<evidence type="ECO:0000313" key="9">
    <source>
        <dbReference type="EMBL" id="RNA06702.1"/>
    </source>
</evidence>
<dbReference type="GO" id="GO:0032040">
    <property type="term" value="C:small-subunit processome"/>
    <property type="evidence" value="ECO:0007669"/>
    <property type="project" value="TreeGrafter"/>
</dbReference>
<feature type="compositionally biased region" description="Acidic residues" evidence="8">
    <location>
        <begin position="154"/>
        <end position="172"/>
    </location>
</feature>
<dbReference type="GO" id="GO:0005732">
    <property type="term" value="C:sno(s)RNA-containing ribonucleoprotein complex"/>
    <property type="evidence" value="ECO:0007669"/>
    <property type="project" value="UniProtKB-UniRule"/>
</dbReference>